<keyword evidence="4" id="KW-1185">Reference proteome</keyword>
<feature type="signal peptide" evidence="1">
    <location>
        <begin position="1"/>
        <end position="20"/>
    </location>
</feature>
<reference evidence="4" key="1">
    <citation type="submission" date="2016-10" db="EMBL/GenBank/DDBJ databases">
        <authorList>
            <person name="Varghese N."/>
            <person name="Submissions S."/>
        </authorList>
    </citation>
    <scope>NUCLEOTIDE SEQUENCE [LARGE SCALE GENOMIC DNA]</scope>
    <source>
        <strain evidence="4">DSM 22361</strain>
    </source>
</reference>
<dbReference type="EMBL" id="FNUT01000008">
    <property type="protein sequence ID" value="SEG50244.1"/>
    <property type="molecule type" value="Genomic_DNA"/>
</dbReference>
<protein>
    <recommendedName>
        <fullName evidence="2">DUF4886 domain-containing protein</fullName>
    </recommendedName>
</protein>
<gene>
    <name evidence="3" type="ORF">SAMN05421877_108237</name>
</gene>
<feature type="domain" description="DUF4886" evidence="2">
    <location>
        <begin position="33"/>
        <end position="274"/>
    </location>
</feature>
<organism evidence="3 4">
    <name type="scientific">Sphingobacterium lactis</name>
    <dbReference type="NCBI Taxonomy" id="797291"/>
    <lineage>
        <taxon>Bacteria</taxon>
        <taxon>Pseudomonadati</taxon>
        <taxon>Bacteroidota</taxon>
        <taxon>Sphingobacteriia</taxon>
        <taxon>Sphingobacteriales</taxon>
        <taxon>Sphingobacteriaceae</taxon>
        <taxon>Sphingobacterium</taxon>
    </lineage>
</organism>
<sequence length="286" mass="32461">MKKLSLLFVVLLLQLQFIFAQEKKSPSDDDVMKVLAIGNSFSEDALENYLHELATAAGKKIVIGNLYIGGAPLELHLNNAHNNLKAYSYRKIGEDGKKVTKDSTSLEDALADENWDYVSLQQASPLSGKLDVINESLTDLWTYVFAHVHSSTKLLYHQTWAYQQDSKHEGFKNYNNDQLTMYDSIMHVSKELEKIGDYAFIVPSGTAIQNFRTSSVGDKLTRDGYHLNLDYGRYAAALTWYGKLFNLDPRKTTYKPEKVSDLEAKIAREAAHKAIRKPYKISKIRK</sequence>
<evidence type="ECO:0000313" key="3">
    <source>
        <dbReference type="EMBL" id="SEG50244.1"/>
    </source>
</evidence>
<proteinExistence type="predicted"/>
<evidence type="ECO:0000259" key="2">
    <source>
        <dbReference type="Pfam" id="PF16227"/>
    </source>
</evidence>
<dbReference type="GO" id="GO:0016788">
    <property type="term" value="F:hydrolase activity, acting on ester bonds"/>
    <property type="evidence" value="ECO:0007669"/>
    <property type="project" value="UniProtKB-ARBA"/>
</dbReference>
<dbReference type="InterPro" id="IPR032616">
    <property type="entry name" value="DUF4886"/>
</dbReference>
<evidence type="ECO:0000313" key="4">
    <source>
        <dbReference type="Proteomes" id="UP000236731"/>
    </source>
</evidence>
<name>A0A1H6AQ06_9SPHI</name>
<dbReference type="Pfam" id="PF16227">
    <property type="entry name" value="DUF4886"/>
    <property type="match status" value="1"/>
</dbReference>
<dbReference type="RefSeq" id="WP_103906913.1">
    <property type="nucleotide sequence ID" value="NZ_CP049246.1"/>
</dbReference>
<keyword evidence="1" id="KW-0732">Signal</keyword>
<accession>A0A1H6AQ06</accession>
<dbReference type="AlphaFoldDB" id="A0A1H6AQ06"/>
<dbReference type="OrthoDB" id="265974at2"/>
<dbReference type="Gene3D" id="3.40.50.1110">
    <property type="entry name" value="SGNH hydrolase"/>
    <property type="match status" value="1"/>
</dbReference>
<evidence type="ECO:0000256" key="1">
    <source>
        <dbReference type="SAM" id="SignalP"/>
    </source>
</evidence>
<dbReference type="Proteomes" id="UP000236731">
    <property type="component" value="Unassembled WGS sequence"/>
</dbReference>
<dbReference type="InterPro" id="IPR036514">
    <property type="entry name" value="SGNH_hydro_sf"/>
</dbReference>
<feature type="chain" id="PRO_5009292907" description="DUF4886 domain-containing protein" evidence="1">
    <location>
        <begin position="21"/>
        <end position="286"/>
    </location>
</feature>